<accession>A0A5B7HPD6</accession>
<protein>
    <submittedName>
        <fullName evidence="1">Uncharacterized protein</fullName>
    </submittedName>
</protein>
<keyword evidence="2" id="KW-1185">Reference proteome</keyword>
<name>A0A5B7HPD6_PORTR</name>
<comment type="caution">
    <text evidence="1">The sequence shown here is derived from an EMBL/GenBank/DDBJ whole genome shotgun (WGS) entry which is preliminary data.</text>
</comment>
<proteinExistence type="predicted"/>
<dbReference type="AlphaFoldDB" id="A0A5B7HPD6"/>
<sequence>MADTCLNILERSLATRHGKCIADTTLRILGSRAAAGQGSQMAVANHTTINSAKSTKGTVHYLTYPRNRGMEATCWAQG</sequence>
<dbReference type="Proteomes" id="UP000324222">
    <property type="component" value="Unassembled WGS sequence"/>
</dbReference>
<dbReference type="EMBL" id="VSRR010032279">
    <property type="protein sequence ID" value="MPC71097.1"/>
    <property type="molecule type" value="Genomic_DNA"/>
</dbReference>
<evidence type="ECO:0000313" key="1">
    <source>
        <dbReference type="EMBL" id="MPC71097.1"/>
    </source>
</evidence>
<evidence type="ECO:0000313" key="2">
    <source>
        <dbReference type="Proteomes" id="UP000324222"/>
    </source>
</evidence>
<reference evidence="1 2" key="1">
    <citation type="submission" date="2019-05" db="EMBL/GenBank/DDBJ databases">
        <title>Another draft genome of Portunus trituberculatus and its Hox gene families provides insights of decapod evolution.</title>
        <authorList>
            <person name="Jeong J.-H."/>
            <person name="Song I."/>
            <person name="Kim S."/>
            <person name="Choi T."/>
            <person name="Kim D."/>
            <person name="Ryu S."/>
            <person name="Kim W."/>
        </authorList>
    </citation>
    <scope>NUCLEOTIDE SEQUENCE [LARGE SCALE GENOMIC DNA]</scope>
    <source>
        <tissue evidence="1">Muscle</tissue>
    </source>
</reference>
<organism evidence="1 2">
    <name type="scientific">Portunus trituberculatus</name>
    <name type="common">Swimming crab</name>
    <name type="synonym">Neptunus trituberculatus</name>
    <dbReference type="NCBI Taxonomy" id="210409"/>
    <lineage>
        <taxon>Eukaryota</taxon>
        <taxon>Metazoa</taxon>
        <taxon>Ecdysozoa</taxon>
        <taxon>Arthropoda</taxon>
        <taxon>Crustacea</taxon>
        <taxon>Multicrustacea</taxon>
        <taxon>Malacostraca</taxon>
        <taxon>Eumalacostraca</taxon>
        <taxon>Eucarida</taxon>
        <taxon>Decapoda</taxon>
        <taxon>Pleocyemata</taxon>
        <taxon>Brachyura</taxon>
        <taxon>Eubrachyura</taxon>
        <taxon>Portunoidea</taxon>
        <taxon>Portunidae</taxon>
        <taxon>Portuninae</taxon>
        <taxon>Portunus</taxon>
    </lineage>
</organism>
<gene>
    <name evidence="1" type="ORF">E2C01_065366</name>
</gene>